<feature type="domain" description="Fe/B12 periplasmic-binding" evidence="3">
    <location>
        <begin position="55"/>
        <end position="302"/>
    </location>
</feature>
<organism evidence="4">
    <name type="scientific">Clostridium botulinum B str. Osaka05</name>
    <dbReference type="NCBI Taxonomy" id="1407017"/>
    <lineage>
        <taxon>Bacteria</taxon>
        <taxon>Bacillati</taxon>
        <taxon>Bacillota</taxon>
        <taxon>Clostridia</taxon>
        <taxon>Eubacteriales</taxon>
        <taxon>Clostridiaceae</taxon>
        <taxon>Clostridium</taxon>
    </lineage>
</organism>
<dbReference type="PANTHER" id="PTHR30535">
    <property type="entry name" value="VITAMIN B12-BINDING PROTEIN"/>
    <property type="match status" value="1"/>
</dbReference>
<dbReference type="PROSITE" id="PS50983">
    <property type="entry name" value="FE_B12_PBP"/>
    <property type="match status" value="1"/>
</dbReference>
<dbReference type="InterPro" id="IPR054828">
    <property type="entry name" value="Vit_B12_bind_prot"/>
</dbReference>
<keyword evidence="2" id="KW-0732">Signal</keyword>
<evidence type="ECO:0000256" key="2">
    <source>
        <dbReference type="ARBA" id="ARBA00022729"/>
    </source>
</evidence>
<dbReference type="HOGENOM" id="CLU_038034_2_8_9"/>
<proteinExistence type="inferred from homology"/>
<protein>
    <submittedName>
        <fullName evidence="4">Iron ABC transporter substrate-binding protein</fullName>
    </submittedName>
</protein>
<dbReference type="NCBIfam" id="NF038402">
    <property type="entry name" value="TroA_like"/>
    <property type="match status" value="1"/>
</dbReference>
<dbReference type="CDD" id="cd01143">
    <property type="entry name" value="YvrC"/>
    <property type="match status" value="1"/>
</dbReference>
<dbReference type="Gene3D" id="3.40.50.1980">
    <property type="entry name" value="Nitrogenase molybdenum iron protein domain"/>
    <property type="match status" value="2"/>
</dbReference>
<dbReference type="Proteomes" id="UP000054164">
    <property type="component" value="Unassembled WGS sequence"/>
</dbReference>
<dbReference type="InterPro" id="IPR002491">
    <property type="entry name" value="ABC_transptr_periplasmic_BD"/>
</dbReference>
<evidence type="ECO:0000313" key="4">
    <source>
        <dbReference type="EMBL" id="GAE01862.1"/>
    </source>
</evidence>
<evidence type="ECO:0000259" key="3">
    <source>
        <dbReference type="PROSITE" id="PS50983"/>
    </source>
</evidence>
<dbReference type="GO" id="GO:0071281">
    <property type="term" value="P:cellular response to iron ion"/>
    <property type="evidence" value="ECO:0007669"/>
    <property type="project" value="TreeGrafter"/>
</dbReference>
<accession>A0A0S6U0R4</accession>
<dbReference type="FunFam" id="3.40.50.1980:FF:000055">
    <property type="entry name" value="Putative iron ABC transporter, substrate-binding protein"/>
    <property type="match status" value="1"/>
</dbReference>
<dbReference type="InterPro" id="IPR050902">
    <property type="entry name" value="ABC_Transporter_SBP"/>
</dbReference>
<dbReference type="PANTHER" id="PTHR30535:SF34">
    <property type="entry name" value="MOLYBDATE-BINDING PROTEIN MOLA"/>
    <property type="match status" value="1"/>
</dbReference>
<gene>
    <name evidence="4" type="ORF">CBO05C_1552</name>
</gene>
<dbReference type="Pfam" id="PF01497">
    <property type="entry name" value="Peripla_BP_2"/>
    <property type="match status" value="1"/>
</dbReference>
<dbReference type="PROSITE" id="PS51257">
    <property type="entry name" value="PROKAR_LIPOPROTEIN"/>
    <property type="match status" value="1"/>
</dbReference>
<reference evidence="4" key="1">
    <citation type="submission" date="2013-10" db="EMBL/GenBank/DDBJ databases">
        <title>Draft genome sequence of Clostridium botulinum type B strain Osaka05.</title>
        <authorList>
            <person name="Sakaguchi Y."/>
            <person name="Hosomi K."/>
            <person name="Uchiyama J."/>
            <person name="Ogura Y."/>
            <person name="Sakaguchi M."/>
            <person name="Kohda T."/>
            <person name="Mukamoto M."/>
            <person name="Misawa N."/>
            <person name="Matsuzaki S."/>
            <person name="Hayashi T."/>
            <person name="Kozaki S."/>
        </authorList>
    </citation>
    <scope>NUCLEOTIDE SEQUENCE</scope>
    <source>
        <strain evidence="4">Osaka05</strain>
    </source>
</reference>
<dbReference type="SUPFAM" id="SSF53807">
    <property type="entry name" value="Helical backbone' metal receptor"/>
    <property type="match status" value="1"/>
</dbReference>
<name>A0A0S6U0R4_CLOBO</name>
<evidence type="ECO:0000256" key="1">
    <source>
        <dbReference type="ARBA" id="ARBA00008814"/>
    </source>
</evidence>
<comment type="similarity">
    <text evidence="1">Belongs to the bacterial solute-binding protein 8 family.</text>
</comment>
<dbReference type="FunFam" id="3.40.50.1980:FF:000044">
    <property type="entry name" value="ABC transporter substrate-binding protein"/>
    <property type="match status" value="1"/>
</dbReference>
<dbReference type="EMBL" id="DF384213">
    <property type="protein sequence ID" value="GAE01862.1"/>
    <property type="molecule type" value="Genomic_DNA"/>
</dbReference>
<sequence length="304" mass="33653">MKNLKRRVSVIICIMLAFMLVSCNLKKGENKEEQKNIKITDSYGKELTFDKAPERIVSLSPGATETIYALNKENTLVGRSDFDDYPAAVSNVKSVGGVKDPSIEKITELKPDLVIGGAHFSKDTVKKLEDLGIKVAVLYGAEDLDGAYKNIMDISTILGVAEKGKTIVNGMKKKVESVENKVKSLNKPKIYYVVDFGKADFTAGGDTFIGKMIEKAGGDNIAKDTKGWNYSFEKIVENKPEMIILSDKFNIKKNFLATDKYKDLPAAKKNKVYEIDDSMLLRQGPRQADGLEALAKIIHPEAFK</sequence>
<dbReference type="RefSeq" id="WP_030034541.1">
    <property type="nucleotide sequence ID" value="NZ_DF384213.1"/>
</dbReference>
<dbReference type="AlphaFoldDB" id="A0A0S6U0R4"/>